<dbReference type="InterPro" id="IPR003439">
    <property type="entry name" value="ABC_transporter-like_ATP-bd"/>
</dbReference>
<dbReference type="HOGENOM" id="CLU_000604_95_6_7"/>
<dbReference type="PROSITE" id="PS50893">
    <property type="entry name" value="ABC_TRANSPORTER_2"/>
    <property type="match status" value="1"/>
</dbReference>
<dbReference type="Gene3D" id="3.40.50.300">
    <property type="entry name" value="P-loop containing nucleotide triphosphate hydrolases"/>
    <property type="match status" value="1"/>
</dbReference>
<evidence type="ECO:0000256" key="3">
    <source>
        <dbReference type="ARBA" id="ARBA00022475"/>
    </source>
</evidence>
<sequence length="718" mass="79532">MEPEIAKEYAKDPLLSCLVLFTKLYNVPYSAEALVAGLPIEKGVNSVELFSIKGGSKSLFSRAAQRAGFVSKLVQKELDELSSLVLPCILVLKNRSACILERFDETHTKAKIIHPDITEGEDWVEIATLEKEYMGFCFLLKKEFAFDSPRERLLNNTGTSWFWGTLNRSKQIYMDVIIASFLINLFILASPLFTMNVYDRVIPNNAIETLWVLALGVFIVYLLDIVLKFTRSYFLEIAGKKSDVIMSSILFEKVMDLKMAARPKSVGAFANNLKDFDAIRNFFTSSTLAALIDLPFALIFLGMVYFIAGYMVLVPIVLMIFILLYTLSVKNALTQSIESTYHASAVKNGILIESLTLLETIKAFSAGGHAQWKWEEATGEIANRGLKAKILSSSITTVTSFLIQLDSVVVVLLGVYMIKEVELTMGGLIAAIILSSRAIAPMAQVAALIANYEQAKTAYKALDDIMKLPVERPEGKRFVRREKLLGTIEFKNVTFAYPEAQKNSLEGVSFKINVGEKVAILGRNGSGKTTIEKLILGLYAPAEGSVLIDGIDINQIDPVDLRKNIGYVPQDVILFQGTVKENIIYKAPYVDDEAILRAAQVGGVNEFVNSHPLGFDMPILERGEGLSLGQRQSIAIARAFLLDAPILLLDEPTNSLDNTAENHTKKLLKEHIEGKTTLLITHKISLLEIVDRLIVVDNGRIVMDGKKEDVLAKLNGTR</sequence>
<feature type="transmembrane region" description="Helical" evidence="9">
    <location>
        <begin position="210"/>
        <end position="227"/>
    </location>
</feature>
<evidence type="ECO:0000259" key="12">
    <source>
        <dbReference type="PROSITE" id="PS50990"/>
    </source>
</evidence>
<dbReference type="Pfam" id="PF00664">
    <property type="entry name" value="ABC_membrane"/>
    <property type="match status" value="1"/>
</dbReference>
<evidence type="ECO:0000256" key="6">
    <source>
        <dbReference type="ARBA" id="ARBA00022840"/>
    </source>
</evidence>
<dbReference type="GO" id="GO:0008233">
    <property type="term" value="F:peptidase activity"/>
    <property type="evidence" value="ECO:0007669"/>
    <property type="project" value="InterPro"/>
</dbReference>
<protein>
    <submittedName>
        <fullName evidence="13">Type I secretion system ATPase</fullName>
    </submittedName>
</protein>
<dbReference type="PANTHER" id="PTHR24221:SF248">
    <property type="entry name" value="ABC TRANSPORTER TRANSMEMBRANE REGION"/>
    <property type="match status" value="1"/>
</dbReference>
<dbReference type="RefSeq" id="WP_012856588.1">
    <property type="nucleotide sequence ID" value="NC_013512.1"/>
</dbReference>
<dbReference type="CDD" id="cd02421">
    <property type="entry name" value="Peptidase_C39_likeD"/>
    <property type="match status" value="1"/>
</dbReference>
<dbReference type="AlphaFoldDB" id="D1B154"/>
<evidence type="ECO:0000256" key="9">
    <source>
        <dbReference type="SAM" id="Phobius"/>
    </source>
</evidence>
<evidence type="ECO:0000256" key="5">
    <source>
        <dbReference type="ARBA" id="ARBA00022741"/>
    </source>
</evidence>
<dbReference type="PROSITE" id="PS50990">
    <property type="entry name" value="PEPTIDASE_C39"/>
    <property type="match status" value="1"/>
</dbReference>
<dbReference type="SUPFAM" id="SSF52540">
    <property type="entry name" value="P-loop containing nucleoside triphosphate hydrolases"/>
    <property type="match status" value="1"/>
</dbReference>
<reference evidence="14" key="1">
    <citation type="submission" date="2009-11" db="EMBL/GenBank/DDBJ databases">
        <title>The complete genome of Sulfurospirillum deleyianum DSM 6946.</title>
        <authorList>
            <consortium name="US DOE Joint Genome Institute (JGI-PGF)"/>
            <person name="Lucas S."/>
            <person name="Copeland A."/>
            <person name="Lapidus A."/>
            <person name="Glavina del Rio T."/>
            <person name="Dalin E."/>
            <person name="Tice H."/>
            <person name="Bruce D."/>
            <person name="Goodwin L."/>
            <person name="Pitluck S."/>
            <person name="Kyrpides N."/>
            <person name="Mavromatis K."/>
            <person name="Ivanova N."/>
            <person name="Ovchinnikova G."/>
            <person name="Munk A.C."/>
            <person name="Lu M."/>
            <person name="Brettin T."/>
            <person name="Detter J.C."/>
            <person name="Han C."/>
            <person name="Tapia R."/>
            <person name="Larimer F."/>
            <person name="Land M."/>
            <person name="Hauser L."/>
            <person name="Markowitz V."/>
            <person name="Cheng J.F."/>
            <person name="Hugenholtz P."/>
            <person name="Woyke T."/>
            <person name="Wu D."/>
            <person name="Aumann P."/>
            <person name="Schneider S."/>
            <person name="Lang E."/>
            <person name="Spring S."/>
            <person name="Klenk H.P."/>
            <person name="Eisen J.A."/>
        </authorList>
    </citation>
    <scope>NUCLEOTIDE SEQUENCE [LARGE SCALE GENOMIC DNA]</scope>
    <source>
        <strain evidence="14">ATCC 51133 / DSM 6946 / 5175</strain>
    </source>
</reference>
<dbReference type="GO" id="GO:0005524">
    <property type="term" value="F:ATP binding"/>
    <property type="evidence" value="ECO:0007669"/>
    <property type="project" value="UniProtKB-KW"/>
</dbReference>
<evidence type="ECO:0000256" key="8">
    <source>
        <dbReference type="ARBA" id="ARBA00023136"/>
    </source>
</evidence>
<accession>D1B154</accession>
<dbReference type="GO" id="GO:0016887">
    <property type="term" value="F:ATP hydrolysis activity"/>
    <property type="evidence" value="ECO:0007669"/>
    <property type="project" value="InterPro"/>
</dbReference>
<feature type="transmembrane region" description="Helical" evidence="9">
    <location>
        <begin position="424"/>
        <end position="450"/>
    </location>
</feature>
<dbReference type="InterPro" id="IPR011527">
    <property type="entry name" value="ABC1_TM_dom"/>
</dbReference>
<evidence type="ECO:0000256" key="4">
    <source>
        <dbReference type="ARBA" id="ARBA00022692"/>
    </source>
</evidence>
<evidence type="ECO:0000313" key="13">
    <source>
        <dbReference type="EMBL" id="ACZ11824.1"/>
    </source>
</evidence>
<keyword evidence="14" id="KW-1185">Reference proteome</keyword>
<dbReference type="NCBIfam" id="TIGR03375">
    <property type="entry name" value="type_I_sec_LssB"/>
    <property type="match status" value="1"/>
</dbReference>
<dbReference type="eggNOG" id="COG2274">
    <property type="taxonomic scope" value="Bacteria"/>
</dbReference>
<dbReference type="InterPro" id="IPR005074">
    <property type="entry name" value="Peptidase_C39"/>
</dbReference>
<feature type="domain" description="Peptidase C39" evidence="12">
    <location>
        <begin position="7"/>
        <end position="140"/>
    </location>
</feature>
<evidence type="ECO:0000256" key="2">
    <source>
        <dbReference type="ARBA" id="ARBA00022448"/>
    </source>
</evidence>
<keyword evidence="8 9" id="KW-0472">Membrane</keyword>
<dbReference type="EMBL" id="CP001816">
    <property type="protein sequence ID" value="ACZ11824.1"/>
    <property type="molecule type" value="Genomic_DNA"/>
</dbReference>
<dbReference type="InterPro" id="IPR003593">
    <property type="entry name" value="AAA+_ATPase"/>
</dbReference>
<dbReference type="PANTHER" id="PTHR24221">
    <property type="entry name" value="ATP-BINDING CASSETTE SUB-FAMILY B"/>
    <property type="match status" value="1"/>
</dbReference>
<keyword evidence="3" id="KW-1003">Cell membrane</keyword>
<dbReference type="InterPro" id="IPR027417">
    <property type="entry name" value="P-loop_NTPase"/>
</dbReference>
<dbReference type="SUPFAM" id="SSF90123">
    <property type="entry name" value="ABC transporter transmembrane region"/>
    <property type="match status" value="1"/>
</dbReference>
<feature type="transmembrane region" description="Helical" evidence="9">
    <location>
        <begin position="307"/>
        <end position="327"/>
    </location>
</feature>
<keyword evidence="6" id="KW-0067">ATP-binding</keyword>
<evidence type="ECO:0000256" key="7">
    <source>
        <dbReference type="ARBA" id="ARBA00022989"/>
    </source>
</evidence>
<dbReference type="FunFam" id="3.40.50.300:FF:000299">
    <property type="entry name" value="ABC transporter ATP-binding protein/permease"/>
    <property type="match status" value="1"/>
</dbReference>
<feature type="transmembrane region" description="Helical" evidence="9">
    <location>
        <begin position="394"/>
        <end position="418"/>
    </location>
</feature>
<evidence type="ECO:0000313" key="14">
    <source>
        <dbReference type="Proteomes" id="UP000002222"/>
    </source>
</evidence>
<dbReference type="Gene3D" id="3.90.70.10">
    <property type="entry name" value="Cysteine proteinases"/>
    <property type="match status" value="1"/>
</dbReference>
<dbReference type="PROSITE" id="PS50929">
    <property type="entry name" value="ABC_TM1F"/>
    <property type="match status" value="1"/>
</dbReference>
<dbReference type="Gene3D" id="1.20.1560.10">
    <property type="entry name" value="ABC transporter type 1, transmembrane domain"/>
    <property type="match status" value="1"/>
</dbReference>
<feature type="transmembrane region" description="Helical" evidence="9">
    <location>
        <begin position="282"/>
        <end position="301"/>
    </location>
</feature>
<dbReference type="Proteomes" id="UP000002222">
    <property type="component" value="Chromosome"/>
</dbReference>
<keyword evidence="5" id="KW-0547">Nucleotide-binding</keyword>
<keyword evidence="7 9" id="KW-1133">Transmembrane helix</keyword>
<gene>
    <name evidence="13" type="ordered locus">Sdel_0793</name>
</gene>
<dbReference type="InterPro" id="IPR036640">
    <property type="entry name" value="ABC1_TM_sf"/>
</dbReference>
<dbReference type="GO" id="GO:0034040">
    <property type="term" value="F:ATPase-coupled lipid transmembrane transporter activity"/>
    <property type="evidence" value="ECO:0007669"/>
    <property type="project" value="TreeGrafter"/>
</dbReference>
<evidence type="ECO:0000259" key="10">
    <source>
        <dbReference type="PROSITE" id="PS50893"/>
    </source>
</evidence>
<dbReference type="InterPro" id="IPR039421">
    <property type="entry name" value="Type_1_exporter"/>
</dbReference>
<evidence type="ECO:0000256" key="1">
    <source>
        <dbReference type="ARBA" id="ARBA00004651"/>
    </source>
</evidence>
<dbReference type="SMART" id="SM00382">
    <property type="entry name" value="AAA"/>
    <property type="match status" value="1"/>
</dbReference>
<dbReference type="OrthoDB" id="9760168at2"/>
<feature type="transmembrane region" description="Helical" evidence="9">
    <location>
        <begin position="176"/>
        <end position="198"/>
    </location>
</feature>
<dbReference type="GO" id="GO:0140359">
    <property type="term" value="F:ABC-type transporter activity"/>
    <property type="evidence" value="ECO:0007669"/>
    <property type="project" value="InterPro"/>
</dbReference>
<dbReference type="GO" id="GO:0006508">
    <property type="term" value="P:proteolysis"/>
    <property type="evidence" value="ECO:0007669"/>
    <property type="project" value="InterPro"/>
</dbReference>
<dbReference type="STRING" id="525898.Sdel_0793"/>
<keyword evidence="2" id="KW-0813">Transport</keyword>
<dbReference type="CDD" id="cd03245">
    <property type="entry name" value="ABCC_bacteriocin_exporters"/>
    <property type="match status" value="1"/>
</dbReference>
<dbReference type="InterPro" id="IPR017750">
    <property type="entry name" value="ATPase_T1SS"/>
</dbReference>
<organism evidence="13 14">
    <name type="scientific">Sulfurospirillum deleyianum (strain ATCC 51133 / DSM 6946 / 5175)</name>
    <dbReference type="NCBI Taxonomy" id="525898"/>
    <lineage>
        <taxon>Bacteria</taxon>
        <taxon>Pseudomonadati</taxon>
        <taxon>Campylobacterota</taxon>
        <taxon>Epsilonproteobacteria</taxon>
        <taxon>Campylobacterales</taxon>
        <taxon>Sulfurospirillaceae</taxon>
        <taxon>Sulfurospirillum</taxon>
    </lineage>
</organism>
<comment type="subcellular location">
    <subcellularLocation>
        <location evidence="1">Cell membrane</location>
        <topology evidence="1">Multi-pass membrane protein</topology>
    </subcellularLocation>
</comment>
<feature type="domain" description="ABC transmembrane type-1" evidence="11">
    <location>
        <begin position="176"/>
        <end position="454"/>
    </location>
</feature>
<dbReference type="GO" id="GO:0005886">
    <property type="term" value="C:plasma membrane"/>
    <property type="evidence" value="ECO:0007669"/>
    <property type="project" value="UniProtKB-SubCell"/>
</dbReference>
<reference evidence="13 14" key="2">
    <citation type="journal article" date="2010" name="Stand. Genomic Sci.">
        <title>Complete genome sequence of Sulfurospirillum deleyianum type strain (5175).</title>
        <authorList>
            <person name="Sikorski J."/>
            <person name="Lapidus A."/>
            <person name="Copeland A."/>
            <person name="Glavina Del Rio T."/>
            <person name="Nolan M."/>
            <person name="Lucas S."/>
            <person name="Chen F."/>
            <person name="Tice H."/>
            <person name="Cheng J.F."/>
            <person name="Saunders E."/>
            <person name="Bruce D."/>
            <person name="Goodwin L."/>
            <person name="Pitluck S."/>
            <person name="Ovchinnikova G."/>
            <person name="Pati A."/>
            <person name="Ivanova N."/>
            <person name="Mavromatis K."/>
            <person name="Chen A."/>
            <person name="Palaniappan K."/>
            <person name="Chain P."/>
            <person name="Land M."/>
            <person name="Hauser L."/>
            <person name="Chang Y.J."/>
            <person name="Jeffries C.D."/>
            <person name="Brettin T."/>
            <person name="Detter J.C."/>
            <person name="Han C."/>
            <person name="Rohde M."/>
            <person name="Lang E."/>
            <person name="Spring S."/>
            <person name="Goker M."/>
            <person name="Bristow J."/>
            <person name="Eisen J.A."/>
            <person name="Markowitz V."/>
            <person name="Hugenholtz P."/>
            <person name="Kyrpides N.C."/>
            <person name="Klenk H.P."/>
        </authorList>
    </citation>
    <scope>NUCLEOTIDE SEQUENCE [LARGE SCALE GENOMIC DNA]</scope>
    <source>
        <strain evidence="14">ATCC 51133 / DSM 6946 / 5175</strain>
    </source>
</reference>
<dbReference type="Pfam" id="PF00005">
    <property type="entry name" value="ABC_tran"/>
    <property type="match status" value="1"/>
</dbReference>
<dbReference type="CDD" id="cd18587">
    <property type="entry name" value="ABC_6TM_LapB_like"/>
    <property type="match status" value="1"/>
</dbReference>
<name>D1B154_SULD5</name>
<feature type="domain" description="ABC transporter" evidence="10">
    <location>
        <begin position="488"/>
        <end position="718"/>
    </location>
</feature>
<proteinExistence type="predicted"/>
<evidence type="ECO:0000259" key="11">
    <source>
        <dbReference type="PROSITE" id="PS50929"/>
    </source>
</evidence>
<dbReference type="KEGG" id="sdl:Sdel_0793"/>
<keyword evidence="4 9" id="KW-0812">Transmembrane</keyword>